<feature type="transmembrane region" description="Helical" evidence="1">
    <location>
        <begin position="205"/>
        <end position="236"/>
    </location>
</feature>
<feature type="transmembrane region" description="Helical" evidence="1">
    <location>
        <begin position="129"/>
        <end position="150"/>
    </location>
</feature>
<dbReference type="InterPro" id="IPR019734">
    <property type="entry name" value="TPR_rpt"/>
</dbReference>
<reference evidence="2 3" key="1">
    <citation type="journal article" date="2016" name="Nat. Commun.">
        <title>Thousands of microbial genomes shed light on interconnected biogeochemical processes in an aquifer system.</title>
        <authorList>
            <person name="Anantharaman K."/>
            <person name="Brown C.T."/>
            <person name="Hug L.A."/>
            <person name="Sharon I."/>
            <person name="Castelle C.J."/>
            <person name="Probst A.J."/>
            <person name="Thomas B.C."/>
            <person name="Singh A."/>
            <person name="Wilkins M.J."/>
            <person name="Karaoz U."/>
            <person name="Brodie E.L."/>
            <person name="Williams K.H."/>
            <person name="Hubbard S.S."/>
            <person name="Banfield J.F."/>
        </authorList>
    </citation>
    <scope>NUCLEOTIDE SEQUENCE [LARGE SCALE GENOMIC DNA]</scope>
</reference>
<dbReference type="InterPro" id="IPR011990">
    <property type="entry name" value="TPR-like_helical_dom_sf"/>
</dbReference>
<proteinExistence type="predicted"/>
<feature type="transmembrane region" description="Helical" evidence="1">
    <location>
        <begin position="362"/>
        <end position="382"/>
    </location>
</feature>
<protein>
    <submittedName>
        <fullName evidence="2">Uncharacterized protein</fullName>
    </submittedName>
</protein>
<feature type="transmembrane region" description="Helical" evidence="1">
    <location>
        <begin position="394"/>
        <end position="427"/>
    </location>
</feature>
<evidence type="ECO:0000313" key="2">
    <source>
        <dbReference type="EMBL" id="OGJ00826.1"/>
    </source>
</evidence>
<dbReference type="EMBL" id="MFVU01000034">
    <property type="protein sequence ID" value="OGJ00826.1"/>
    <property type="molecule type" value="Genomic_DNA"/>
</dbReference>
<sequence length="681" mass="74426">MWSNILDRISFWSLFCVIVLLPVFFLPFSRITAETSKGVLLVVGLAISIIFWAMARFSDGKVVIPKSLTLLAGLGVVVVVLLSAIFSQAPQMSFFGTMFDIGTFWFLLAGFLLMFFSAIVVGNRQNAKIVLLGLILSFTALFIFQTLRFFTPGALSFQVLGVNKIENLLGAWNAFGIFVGLAALVLLFILEFFSISKIGKWLLGILLLFSLLLVAAVNFGFVWMILGIFALIIFVYKISSFSGGEESAGAEPKKHFPIFSFAVVMVCLLFFNSGQSLLGRYLPSRLGLLSNEVGPTLKATLATTKAVLEAKPVLGTGPNTFGAAWAKYKSPLINNTLFWNVPFNVGSGLFPTLLSTTGYLGILSWLVFLVLFLISGLKSLFANIKNGLNTEMSLFFIAALYLLIASFFYFTGIVLFLLSLAFVGIFIGLHTGSRPEGAMSIGFLNDHRKSFFFILLFVVLIIVSASLAFKHVGRFASLFYFEKVSQADTIPAAEPNIQKALSLYSNDVYLRTYTQIYLIKLNSLVTKSASLTQAEKDDLRTTYTQALGSATLATRFNPENYLNFQTLGAVHSVVTSYGVEGSYVKAIDAYNAALALNPLNPTSKLAMAKVSLAARKVKEAKDYAEEALALKKDYIDALILLSQIATGEGNSKDALSYAETALLIAPGNTDLIKYVNTLRAK</sequence>
<feature type="transmembrane region" description="Helical" evidence="1">
    <location>
        <begin position="101"/>
        <end position="122"/>
    </location>
</feature>
<keyword evidence="1" id="KW-0812">Transmembrane</keyword>
<feature type="transmembrane region" description="Helical" evidence="1">
    <location>
        <begin position="38"/>
        <end position="55"/>
    </location>
</feature>
<organism evidence="2 3">
    <name type="scientific">Candidatus Nomurabacteria bacterium RIFCSPLOWO2_12_FULL_44_11</name>
    <dbReference type="NCBI Taxonomy" id="1801796"/>
    <lineage>
        <taxon>Bacteria</taxon>
        <taxon>Candidatus Nomuraibacteriota</taxon>
    </lineage>
</organism>
<feature type="transmembrane region" description="Helical" evidence="1">
    <location>
        <begin position="170"/>
        <end position="193"/>
    </location>
</feature>
<dbReference type="SMART" id="SM00028">
    <property type="entry name" value="TPR"/>
    <property type="match status" value="3"/>
</dbReference>
<keyword evidence="1" id="KW-0472">Membrane</keyword>
<dbReference type="PANTHER" id="PTHR37422">
    <property type="entry name" value="TEICHURONIC ACID BIOSYNTHESIS PROTEIN TUAE"/>
    <property type="match status" value="1"/>
</dbReference>
<dbReference type="SUPFAM" id="SSF48452">
    <property type="entry name" value="TPR-like"/>
    <property type="match status" value="1"/>
</dbReference>
<evidence type="ECO:0000256" key="1">
    <source>
        <dbReference type="SAM" id="Phobius"/>
    </source>
</evidence>
<feature type="transmembrane region" description="Helical" evidence="1">
    <location>
        <begin position="256"/>
        <end position="278"/>
    </location>
</feature>
<dbReference type="AlphaFoldDB" id="A0A1F6Y3A4"/>
<dbReference type="Proteomes" id="UP000178645">
    <property type="component" value="Unassembled WGS sequence"/>
</dbReference>
<name>A0A1F6Y3A4_9BACT</name>
<feature type="transmembrane region" description="Helical" evidence="1">
    <location>
        <begin position="67"/>
        <end position="89"/>
    </location>
</feature>
<gene>
    <name evidence="2" type="ORF">A3G53_01990</name>
</gene>
<feature type="transmembrane region" description="Helical" evidence="1">
    <location>
        <begin position="12"/>
        <end position="32"/>
    </location>
</feature>
<dbReference type="Gene3D" id="1.25.40.10">
    <property type="entry name" value="Tetratricopeptide repeat domain"/>
    <property type="match status" value="1"/>
</dbReference>
<feature type="transmembrane region" description="Helical" evidence="1">
    <location>
        <begin position="450"/>
        <end position="469"/>
    </location>
</feature>
<dbReference type="InterPro" id="IPR051533">
    <property type="entry name" value="WaaL-like"/>
</dbReference>
<accession>A0A1F6Y3A4</accession>
<keyword evidence="1" id="KW-1133">Transmembrane helix</keyword>
<dbReference type="PANTHER" id="PTHR37422:SF13">
    <property type="entry name" value="LIPOPOLYSACCHARIDE BIOSYNTHESIS PROTEIN PA4999-RELATED"/>
    <property type="match status" value="1"/>
</dbReference>
<evidence type="ECO:0000313" key="3">
    <source>
        <dbReference type="Proteomes" id="UP000178645"/>
    </source>
</evidence>
<comment type="caution">
    <text evidence="2">The sequence shown here is derived from an EMBL/GenBank/DDBJ whole genome shotgun (WGS) entry which is preliminary data.</text>
</comment>